<proteinExistence type="predicted"/>
<reference evidence="2" key="1">
    <citation type="submission" date="2018-03" db="EMBL/GenBank/DDBJ databases">
        <authorList>
            <person name="Blom J."/>
        </authorList>
    </citation>
    <scope>NUCLEOTIDE SEQUENCE [LARGE SCALE GENOMIC DNA]</scope>
    <source>
        <strain evidence="2">KPC-SM-21</strain>
    </source>
</reference>
<dbReference type="CDD" id="cd16390">
    <property type="entry name" value="ParB_N_Srx_like"/>
    <property type="match status" value="1"/>
</dbReference>
<organism evidence="1 2">
    <name type="scientific">Acinetobacter stercoris</name>
    <dbReference type="NCBI Taxonomy" id="2126983"/>
    <lineage>
        <taxon>Bacteria</taxon>
        <taxon>Pseudomonadati</taxon>
        <taxon>Pseudomonadota</taxon>
        <taxon>Gammaproteobacteria</taxon>
        <taxon>Moraxellales</taxon>
        <taxon>Moraxellaceae</taxon>
        <taxon>Acinetobacter</taxon>
    </lineage>
</organism>
<evidence type="ECO:0000313" key="1">
    <source>
        <dbReference type="EMBL" id="SPL69453.1"/>
    </source>
</evidence>
<dbReference type="EMBL" id="OOGT01000017">
    <property type="protein sequence ID" value="SPL69453.1"/>
    <property type="molecule type" value="Genomic_DNA"/>
</dbReference>
<dbReference type="InParanoid" id="A0A2U3MVS0"/>
<protein>
    <submittedName>
        <fullName evidence="1">Putative ParB-like nuclease</fullName>
    </submittedName>
</protein>
<gene>
    <name evidence="1" type="ORF">KPC_0631</name>
</gene>
<dbReference type="InterPro" id="IPR014956">
    <property type="entry name" value="ParBc_2"/>
</dbReference>
<name>A0A2U3MVS0_9GAMM</name>
<dbReference type="Gene3D" id="1.10.8.10">
    <property type="entry name" value="DNA helicase RuvA subunit, C-terminal domain"/>
    <property type="match status" value="1"/>
</dbReference>
<dbReference type="OrthoDB" id="323572at2"/>
<dbReference type="InterPro" id="IPR036086">
    <property type="entry name" value="ParB/Sulfiredoxin_sf"/>
</dbReference>
<evidence type="ECO:0000313" key="2">
    <source>
        <dbReference type="Proteomes" id="UP000245974"/>
    </source>
</evidence>
<dbReference type="SUPFAM" id="SSF110849">
    <property type="entry name" value="ParB/Sulfiredoxin"/>
    <property type="match status" value="1"/>
</dbReference>
<sequence length="420" mass="46977">MKNIPNHMTTIALALSCLIGLSACNDSKDTSVTNTKPTTPTDNRDQRFLAAKEGDVIEVVIDDLLPTQGAIGYDQVYYKLGRWQGDFNRPTWQADPENNLVYLNKTVGKKFSDYCEAIGAKKRDDFKSIDELKKADLKNLNSFGCKERPGTELADLKTVVVGYDGKLYLTDGHHTMSEYRELPDGGGQLKVWVKVVGNYSDLKTADQFWTKMSEQGKVWLRDGKNQKIQYQQLPKNLGLLSEANPDGMQNNPYRSLVYFTRDIGYAKVANATDYTEFLWEDWFHKQIEKGLVQPLSDYYLDVKKHVEAEVLANTDIKKDLTISGSATGYKAAIANYSILMGVTKPTDIIYDKLTAKDLGALSLEKDAAKGSATADAISAFDELNRDEIKKDKSPRTGGSLWYAVKYAECGKPQTGTCWGW</sequence>
<dbReference type="PROSITE" id="PS51257">
    <property type="entry name" value="PROKAR_LIPOPROTEIN"/>
    <property type="match status" value="1"/>
</dbReference>
<dbReference type="Gene3D" id="3.90.1530.10">
    <property type="entry name" value="Conserved hypothetical protein from pyrococcus furiosus pfu- 392566-001, ParB domain"/>
    <property type="match status" value="1"/>
</dbReference>
<accession>A0A2U3MVS0</accession>
<dbReference type="AlphaFoldDB" id="A0A2U3MVS0"/>
<dbReference type="Pfam" id="PF08857">
    <property type="entry name" value="ParBc_2"/>
    <property type="match status" value="1"/>
</dbReference>
<keyword evidence="2" id="KW-1185">Reference proteome</keyword>
<dbReference type="Proteomes" id="UP000245974">
    <property type="component" value="Unassembled WGS sequence"/>
</dbReference>